<sequence>MRGNRFPKTVITLLVLISIVGAGWYFFKKYKGDNANPASGLKPRVEMGIGRISNITDSTIDLSLKLLVDNPLPFGLDIEDFSYLVKMNGVTIIENKHAELLRLEARDSTVVELPSQLKIKKLKAEGDSEAAKGEDSANYHFEGRFHLAKPFLGKDTIVLDMDKRLPLYRLPKVEIVDYDMTKFRLSKSQVVLKLKFSNQNPFPVQFEDPSYVVDLGKQKRLAEGSVKGTTKIKGKSHEIYDIPLAIDMGKILKATGQLIAKGKSLPFTLYFKSKLVSENEVFKNSDVNIIVNGELKDLETVQKNLSK</sequence>
<dbReference type="RefSeq" id="WP_244821039.1">
    <property type="nucleotide sequence ID" value="NZ_CP112998.1"/>
</dbReference>
<accession>A0A9E8N514</accession>
<keyword evidence="2" id="KW-0472">Membrane</keyword>
<evidence type="ECO:0000256" key="2">
    <source>
        <dbReference type="SAM" id="Phobius"/>
    </source>
</evidence>
<gene>
    <name evidence="4" type="ORF">ON006_19455</name>
</gene>
<dbReference type="EMBL" id="CP112998">
    <property type="protein sequence ID" value="WAC09925.1"/>
    <property type="molecule type" value="Genomic_DNA"/>
</dbReference>
<dbReference type="PANTHER" id="PTHR31459">
    <property type="match status" value="1"/>
</dbReference>
<dbReference type="Gene3D" id="2.60.40.1820">
    <property type="match status" value="2"/>
</dbReference>
<evidence type="ECO:0000256" key="1">
    <source>
        <dbReference type="ARBA" id="ARBA00005960"/>
    </source>
</evidence>
<protein>
    <submittedName>
        <fullName evidence="4">LEA type 2 family protein</fullName>
    </submittedName>
</protein>
<reference evidence="4" key="1">
    <citation type="submission" date="2022-11" db="EMBL/GenBank/DDBJ databases">
        <title>Dyadobacter pollutisoli sp. nov., isolated from plastic dumped soil.</title>
        <authorList>
            <person name="Kim J.M."/>
            <person name="Kim K.R."/>
            <person name="Lee J.K."/>
            <person name="Hao L."/>
            <person name="Jeon C.O."/>
        </authorList>
    </citation>
    <scope>NUCLEOTIDE SEQUENCE</scope>
    <source>
        <strain evidence="4">U1</strain>
    </source>
</reference>
<proteinExistence type="inferred from homology"/>
<dbReference type="InterPro" id="IPR045043">
    <property type="entry name" value="Lea14-like"/>
</dbReference>
<dbReference type="PANTHER" id="PTHR31459:SF2">
    <property type="entry name" value="OS03G0843300 PROTEIN"/>
    <property type="match status" value="1"/>
</dbReference>
<evidence type="ECO:0000259" key="3">
    <source>
        <dbReference type="SMART" id="SM00769"/>
    </source>
</evidence>
<dbReference type="Proteomes" id="UP001164653">
    <property type="component" value="Chromosome"/>
</dbReference>
<keyword evidence="5" id="KW-1185">Reference proteome</keyword>
<feature type="domain" description="Water stress and hypersensitive response" evidence="3">
    <location>
        <begin position="45"/>
        <end position="164"/>
    </location>
</feature>
<dbReference type="InterPro" id="IPR004864">
    <property type="entry name" value="LEA_2"/>
</dbReference>
<organism evidence="4 5">
    <name type="scientific">Dyadobacter pollutisoli</name>
    <dbReference type="NCBI Taxonomy" id="2910158"/>
    <lineage>
        <taxon>Bacteria</taxon>
        <taxon>Pseudomonadati</taxon>
        <taxon>Bacteroidota</taxon>
        <taxon>Cytophagia</taxon>
        <taxon>Cytophagales</taxon>
        <taxon>Spirosomataceae</taxon>
        <taxon>Dyadobacter</taxon>
    </lineage>
</organism>
<dbReference type="SMART" id="SM00769">
    <property type="entry name" value="WHy"/>
    <property type="match status" value="2"/>
</dbReference>
<dbReference type="AlphaFoldDB" id="A0A9E8N514"/>
<evidence type="ECO:0000313" key="4">
    <source>
        <dbReference type="EMBL" id="WAC09925.1"/>
    </source>
</evidence>
<dbReference type="SUPFAM" id="SSF117070">
    <property type="entry name" value="LEA14-like"/>
    <property type="match status" value="2"/>
</dbReference>
<evidence type="ECO:0000313" key="5">
    <source>
        <dbReference type="Proteomes" id="UP001164653"/>
    </source>
</evidence>
<keyword evidence="2" id="KW-0812">Transmembrane</keyword>
<feature type="transmembrane region" description="Helical" evidence="2">
    <location>
        <begin position="9"/>
        <end position="27"/>
    </location>
</feature>
<keyword evidence="2" id="KW-1133">Transmembrane helix</keyword>
<dbReference type="Pfam" id="PF03168">
    <property type="entry name" value="LEA_2"/>
    <property type="match status" value="1"/>
</dbReference>
<name>A0A9E8N514_9BACT</name>
<feature type="domain" description="Water stress and hypersensitive response" evidence="3">
    <location>
        <begin position="173"/>
        <end position="294"/>
    </location>
</feature>
<dbReference type="GO" id="GO:0009269">
    <property type="term" value="P:response to desiccation"/>
    <property type="evidence" value="ECO:0007669"/>
    <property type="project" value="InterPro"/>
</dbReference>
<comment type="similarity">
    <text evidence="1">Belongs to the LEA type 2 family.</text>
</comment>
<dbReference type="InterPro" id="IPR013990">
    <property type="entry name" value="WHy-dom"/>
</dbReference>
<dbReference type="KEGG" id="dpf:ON006_19455"/>